<accession>A0A0G0K8N2</accession>
<gene>
    <name evidence="2" type="ORF">US65_C0053G0005</name>
</gene>
<evidence type="ECO:0000256" key="1">
    <source>
        <dbReference type="SAM" id="Phobius"/>
    </source>
</evidence>
<sequence length="70" mass="7876">MQSVNIKMESYSAKSKILHFLIVILIFAFFIFNFSIPDANAAIVIQAPKYIGLNMLSTAIDAIFAFVYKI</sequence>
<feature type="transmembrane region" description="Helical" evidence="1">
    <location>
        <begin position="51"/>
        <end position="68"/>
    </location>
</feature>
<keyword evidence="1" id="KW-0812">Transmembrane</keyword>
<evidence type="ECO:0000313" key="3">
    <source>
        <dbReference type="Proteomes" id="UP000034430"/>
    </source>
</evidence>
<keyword evidence="1" id="KW-0472">Membrane</keyword>
<name>A0A0G0K8N2_9BACT</name>
<organism evidence="2 3">
    <name type="scientific">Candidatus Yanofskybacteria bacterium GW2011_GWC2_37_9</name>
    <dbReference type="NCBI Taxonomy" id="1619028"/>
    <lineage>
        <taxon>Bacteria</taxon>
        <taxon>Candidatus Yanofskyibacteriota</taxon>
    </lineage>
</organism>
<proteinExistence type="predicted"/>
<dbReference type="AlphaFoldDB" id="A0A0G0K8N2"/>
<dbReference type="EMBL" id="LBTU01000053">
    <property type="protein sequence ID" value="KKQ45489.1"/>
    <property type="molecule type" value="Genomic_DNA"/>
</dbReference>
<protein>
    <submittedName>
        <fullName evidence="2">Uncharacterized protein</fullName>
    </submittedName>
</protein>
<reference evidence="2 3" key="1">
    <citation type="journal article" date="2015" name="Nature">
        <title>rRNA introns, odd ribosomes, and small enigmatic genomes across a large radiation of phyla.</title>
        <authorList>
            <person name="Brown C.T."/>
            <person name="Hug L.A."/>
            <person name="Thomas B.C."/>
            <person name="Sharon I."/>
            <person name="Castelle C.J."/>
            <person name="Singh A."/>
            <person name="Wilkins M.J."/>
            <person name="Williams K.H."/>
            <person name="Banfield J.F."/>
        </authorList>
    </citation>
    <scope>NUCLEOTIDE SEQUENCE [LARGE SCALE GENOMIC DNA]</scope>
</reference>
<dbReference type="Proteomes" id="UP000034430">
    <property type="component" value="Unassembled WGS sequence"/>
</dbReference>
<comment type="caution">
    <text evidence="2">The sequence shown here is derived from an EMBL/GenBank/DDBJ whole genome shotgun (WGS) entry which is preliminary data.</text>
</comment>
<keyword evidence="1" id="KW-1133">Transmembrane helix</keyword>
<evidence type="ECO:0000313" key="2">
    <source>
        <dbReference type="EMBL" id="KKQ45489.1"/>
    </source>
</evidence>